<protein>
    <submittedName>
        <fullName evidence="1">Uncharacterized protein</fullName>
    </submittedName>
</protein>
<name>A0A2K3JSK3_TRIPR</name>
<evidence type="ECO:0000313" key="2">
    <source>
        <dbReference type="Proteomes" id="UP000236291"/>
    </source>
</evidence>
<dbReference type="Proteomes" id="UP000236291">
    <property type="component" value="Unassembled WGS sequence"/>
</dbReference>
<reference evidence="1 2" key="2">
    <citation type="journal article" date="2017" name="Front. Plant Sci.">
        <title>Gene Classification and Mining of Molecular Markers Useful in Red Clover (Trifolium pratense) Breeding.</title>
        <authorList>
            <person name="Istvanek J."/>
            <person name="Dluhosova J."/>
            <person name="Dluhos P."/>
            <person name="Patkova L."/>
            <person name="Nedelnik J."/>
            <person name="Repkova J."/>
        </authorList>
    </citation>
    <scope>NUCLEOTIDE SEQUENCE [LARGE SCALE GENOMIC DNA]</scope>
    <source>
        <strain evidence="2">cv. Tatra</strain>
        <tissue evidence="1">Young leaves</tissue>
    </source>
</reference>
<gene>
    <name evidence="1" type="ORF">L195_g050186</name>
</gene>
<accession>A0A2K3JSK3</accession>
<organism evidence="1 2">
    <name type="scientific">Trifolium pratense</name>
    <name type="common">Red clover</name>
    <dbReference type="NCBI Taxonomy" id="57577"/>
    <lineage>
        <taxon>Eukaryota</taxon>
        <taxon>Viridiplantae</taxon>
        <taxon>Streptophyta</taxon>
        <taxon>Embryophyta</taxon>
        <taxon>Tracheophyta</taxon>
        <taxon>Spermatophyta</taxon>
        <taxon>Magnoliopsida</taxon>
        <taxon>eudicotyledons</taxon>
        <taxon>Gunneridae</taxon>
        <taxon>Pentapetalae</taxon>
        <taxon>rosids</taxon>
        <taxon>fabids</taxon>
        <taxon>Fabales</taxon>
        <taxon>Fabaceae</taxon>
        <taxon>Papilionoideae</taxon>
        <taxon>50 kb inversion clade</taxon>
        <taxon>NPAAA clade</taxon>
        <taxon>Hologalegina</taxon>
        <taxon>IRL clade</taxon>
        <taxon>Trifolieae</taxon>
        <taxon>Trifolium</taxon>
    </lineage>
</organism>
<comment type="caution">
    <text evidence="1">The sequence shown here is derived from an EMBL/GenBank/DDBJ whole genome shotgun (WGS) entry which is preliminary data.</text>
</comment>
<reference evidence="1 2" key="1">
    <citation type="journal article" date="2014" name="Am. J. Bot.">
        <title>Genome assembly and annotation for red clover (Trifolium pratense; Fabaceae).</title>
        <authorList>
            <person name="Istvanek J."/>
            <person name="Jaros M."/>
            <person name="Krenek A."/>
            <person name="Repkova J."/>
        </authorList>
    </citation>
    <scope>NUCLEOTIDE SEQUENCE [LARGE SCALE GENOMIC DNA]</scope>
    <source>
        <strain evidence="2">cv. Tatra</strain>
        <tissue evidence="1">Young leaves</tissue>
    </source>
</reference>
<proteinExistence type="predicted"/>
<evidence type="ECO:0000313" key="1">
    <source>
        <dbReference type="EMBL" id="PNX57021.1"/>
    </source>
</evidence>
<sequence length="82" mass="9056">MLKFGFALQSYHKSTRDILLFEIASAIGTPLALDDATMKVNPPQQKITTKPAINGDNCVKINGTQQSLSQHLEGFIEQLGRR</sequence>
<dbReference type="AlphaFoldDB" id="A0A2K3JSK3"/>
<dbReference type="EMBL" id="ASHM01075730">
    <property type="protein sequence ID" value="PNX57021.1"/>
    <property type="molecule type" value="Genomic_DNA"/>
</dbReference>